<dbReference type="Proteomes" id="UP000319801">
    <property type="component" value="Unassembled WGS sequence"/>
</dbReference>
<sequence>MCVHASVDSNPKLRCNRCFYCTYIFKAISSLKSVEIPALMLQPASLHVHYTTRFGAFPHHERKPQKPRAAWNGKRQEKLVITNHKYALNSYASSDERSNALKRLALLSHGKQRSPCQIAEQIIATIPQQNLTPTTPLPFQFVHRVEKSDLV</sequence>
<protein>
    <submittedName>
        <fullName evidence="1">Uncharacterized protein</fullName>
    </submittedName>
</protein>
<name>A0A556U6P4_BAGYA</name>
<dbReference type="AlphaFoldDB" id="A0A556U6P4"/>
<accession>A0A556U6P4</accession>
<evidence type="ECO:0000313" key="2">
    <source>
        <dbReference type="Proteomes" id="UP000319801"/>
    </source>
</evidence>
<gene>
    <name evidence="1" type="ORF">Baya_9447</name>
</gene>
<proteinExistence type="predicted"/>
<comment type="caution">
    <text evidence="1">The sequence shown here is derived from an EMBL/GenBank/DDBJ whole genome shotgun (WGS) entry which is preliminary data.</text>
</comment>
<dbReference type="EMBL" id="VCAZ01000055">
    <property type="protein sequence ID" value="TSN30218.1"/>
    <property type="molecule type" value="Genomic_DNA"/>
</dbReference>
<keyword evidence="2" id="KW-1185">Reference proteome</keyword>
<organism evidence="1 2">
    <name type="scientific">Bagarius yarrelli</name>
    <name type="common">Goonch</name>
    <name type="synonym">Bagrus yarrelli</name>
    <dbReference type="NCBI Taxonomy" id="175774"/>
    <lineage>
        <taxon>Eukaryota</taxon>
        <taxon>Metazoa</taxon>
        <taxon>Chordata</taxon>
        <taxon>Craniata</taxon>
        <taxon>Vertebrata</taxon>
        <taxon>Euteleostomi</taxon>
        <taxon>Actinopterygii</taxon>
        <taxon>Neopterygii</taxon>
        <taxon>Teleostei</taxon>
        <taxon>Ostariophysi</taxon>
        <taxon>Siluriformes</taxon>
        <taxon>Sisoridae</taxon>
        <taxon>Sisorinae</taxon>
        <taxon>Bagarius</taxon>
    </lineage>
</organism>
<evidence type="ECO:0000313" key="1">
    <source>
        <dbReference type="EMBL" id="TSN30218.1"/>
    </source>
</evidence>
<reference evidence="1 2" key="1">
    <citation type="journal article" date="2019" name="Genome Biol. Evol.">
        <title>Whole-Genome Sequencing of the Giant Devil Catfish, Bagarius yarrelli.</title>
        <authorList>
            <person name="Jiang W."/>
            <person name="Lv Y."/>
            <person name="Cheng L."/>
            <person name="Yang K."/>
            <person name="Chao B."/>
            <person name="Wang X."/>
            <person name="Li Y."/>
            <person name="Pan X."/>
            <person name="You X."/>
            <person name="Zhang Y."/>
            <person name="Yang J."/>
            <person name="Li J."/>
            <person name="Zhang X."/>
            <person name="Liu S."/>
            <person name="Sun C."/>
            <person name="Yang J."/>
            <person name="Shi Q."/>
        </authorList>
    </citation>
    <scope>NUCLEOTIDE SEQUENCE [LARGE SCALE GENOMIC DNA]</scope>
    <source>
        <strain evidence="1">JWS20170419001</strain>
        <tissue evidence="1">Muscle</tissue>
    </source>
</reference>